<name>A0A4R6XAK5_9GAMM</name>
<keyword evidence="2" id="KW-1185">Reference proteome</keyword>
<dbReference type="OrthoDB" id="6199415at2"/>
<protein>
    <submittedName>
        <fullName evidence="1">Uncharacterized protein</fullName>
    </submittedName>
</protein>
<proteinExistence type="predicted"/>
<reference evidence="1 2" key="1">
    <citation type="submission" date="2019-03" db="EMBL/GenBank/DDBJ databases">
        <title>Genomic Encyclopedia of Type Strains, Phase IV (KMG-IV): sequencing the most valuable type-strain genomes for metagenomic binning, comparative biology and taxonomic classification.</title>
        <authorList>
            <person name="Goeker M."/>
        </authorList>
    </citation>
    <scope>NUCLEOTIDE SEQUENCE [LARGE SCALE GENOMIC DNA]</scope>
    <source>
        <strain evidence="1 2">DSM 25488</strain>
    </source>
</reference>
<evidence type="ECO:0000313" key="1">
    <source>
        <dbReference type="EMBL" id="TDR14660.1"/>
    </source>
</evidence>
<dbReference type="EMBL" id="SNZB01000009">
    <property type="protein sequence ID" value="TDR14660.1"/>
    <property type="molecule type" value="Genomic_DNA"/>
</dbReference>
<evidence type="ECO:0000313" key="2">
    <source>
        <dbReference type="Proteomes" id="UP000295724"/>
    </source>
</evidence>
<comment type="caution">
    <text evidence="1">The sequence shown here is derived from an EMBL/GenBank/DDBJ whole genome shotgun (WGS) entry which is preliminary data.</text>
</comment>
<sequence>MWLFIKSLFMLKDRTIAKEMVSHYRFNSKPVGFKLARLMRRRARRNKFKAHNTTHLKYKVK</sequence>
<dbReference type="AlphaFoldDB" id="A0A4R6XAK5"/>
<dbReference type="Proteomes" id="UP000295724">
    <property type="component" value="Unassembled WGS sequence"/>
</dbReference>
<organism evidence="1 2">
    <name type="scientific">Marinicella litoralis</name>
    <dbReference type="NCBI Taxonomy" id="644220"/>
    <lineage>
        <taxon>Bacteria</taxon>
        <taxon>Pseudomonadati</taxon>
        <taxon>Pseudomonadota</taxon>
        <taxon>Gammaproteobacteria</taxon>
        <taxon>Lysobacterales</taxon>
        <taxon>Marinicellaceae</taxon>
        <taxon>Marinicella</taxon>
    </lineage>
</organism>
<accession>A0A4R6XAK5</accession>
<gene>
    <name evidence="1" type="ORF">C8D91_2931</name>
</gene>
<dbReference type="RefSeq" id="WP_099017470.1">
    <property type="nucleotide sequence ID" value="NZ_NIHB01000001.1"/>
</dbReference>